<accession>A0AAV9VEJ4</accession>
<gene>
    <name evidence="2" type="ORF">TWF730_006353</name>
</gene>
<dbReference type="CDD" id="cd02440">
    <property type="entry name" value="AdoMet_MTases"/>
    <property type="match status" value="1"/>
</dbReference>
<evidence type="ECO:0000313" key="2">
    <source>
        <dbReference type="EMBL" id="KAK6360203.1"/>
    </source>
</evidence>
<dbReference type="EMBL" id="JAVHNS010000003">
    <property type="protein sequence ID" value="KAK6360203.1"/>
    <property type="molecule type" value="Genomic_DNA"/>
</dbReference>
<dbReference type="Gene3D" id="3.40.50.150">
    <property type="entry name" value="Vaccinia Virus protein VP39"/>
    <property type="match status" value="1"/>
</dbReference>
<name>A0AAV9VEJ4_9PEZI</name>
<organism evidence="2 3">
    <name type="scientific">Orbilia blumenaviensis</name>
    <dbReference type="NCBI Taxonomy" id="1796055"/>
    <lineage>
        <taxon>Eukaryota</taxon>
        <taxon>Fungi</taxon>
        <taxon>Dikarya</taxon>
        <taxon>Ascomycota</taxon>
        <taxon>Pezizomycotina</taxon>
        <taxon>Orbiliomycetes</taxon>
        <taxon>Orbiliales</taxon>
        <taxon>Orbiliaceae</taxon>
        <taxon>Orbilia</taxon>
    </lineage>
</organism>
<protein>
    <recommendedName>
        <fullName evidence="1">Methyltransferase domain-containing protein</fullName>
    </recommendedName>
</protein>
<evidence type="ECO:0000313" key="3">
    <source>
        <dbReference type="Proteomes" id="UP001373714"/>
    </source>
</evidence>
<feature type="domain" description="Methyltransferase" evidence="1">
    <location>
        <begin position="55"/>
        <end position="168"/>
    </location>
</feature>
<dbReference type="InterPro" id="IPR025714">
    <property type="entry name" value="Methyltranfer_dom"/>
</dbReference>
<dbReference type="InterPro" id="IPR029063">
    <property type="entry name" value="SAM-dependent_MTases_sf"/>
</dbReference>
<sequence>MKMGEPTPVAPNFKPTYVFDSEPPEKERLRLNTQHNSSVENFGHLLPPAIPDHESLKAVADIATGTGIWLTQLAESLPSTVKLDGFDITDRLFPDASTLPENVSFSILNVLEPVPEHLYEKYDLVHIRGLCLVLKTGEWDGVVKNIAKLIKPGGYLVWEDTNPGSSQAIPPTKVANQAAAVLGYMCKLRGGDPLCCHSLPAHFKNNGFTMIPPPTERDPKHLPSAGVEFYLHISGKDFKPSTVDIWSRNYVTAVCGIVSFMAQNNIPNEWFTPETVGKFVEELLQETGEGGSRMFFDLISLIGKKGELPPGQ</sequence>
<reference evidence="2 3" key="1">
    <citation type="submission" date="2019-10" db="EMBL/GenBank/DDBJ databases">
        <authorList>
            <person name="Palmer J.M."/>
        </authorList>
    </citation>
    <scope>NUCLEOTIDE SEQUENCE [LARGE SCALE GENOMIC DNA]</scope>
    <source>
        <strain evidence="2 3">TWF730</strain>
    </source>
</reference>
<dbReference type="SUPFAM" id="SSF53335">
    <property type="entry name" value="S-adenosyl-L-methionine-dependent methyltransferases"/>
    <property type="match status" value="1"/>
</dbReference>
<dbReference type="Pfam" id="PF13847">
    <property type="entry name" value="Methyltransf_31"/>
    <property type="match status" value="1"/>
</dbReference>
<keyword evidence="3" id="KW-1185">Reference proteome</keyword>
<dbReference type="AlphaFoldDB" id="A0AAV9VEJ4"/>
<comment type="caution">
    <text evidence="2">The sequence shown here is derived from an EMBL/GenBank/DDBJ whole genome shotgun (WGS) entry which is preliminary data.</text>
</comment>
<evidence type="ECO:0000259" key="1">
    <source>
        <dbReference type="Pfam" id="PF13847"/>
    </source>
</evidence>
<dbReference type="Proteomes" id="UP001373714">
    <property type="component" value="Unassembled WGS sequence"/>
</dbReference>
<proteinExistence type="predicted"/>